<proteinExistence type="predicted"/>
<dbReference type="RefSeq" id="WP_066078458.1">
    <property type="nucleotide sequence ID" value="NZ_FRDK01000002.1"/>
</dbReference>
<evidence type="ECO:0000313" key="2">
    <source>
        <dbReference type="Proteomes" id="UP000077164"/>
    </source>
</evidence>
<dbReference type="Proteomes" id="UP000077164">
    <property type="component" value="Unassembled WGS sequence"/>
</dbReference>
<keyword evidence="2" id="KW-1185">Reference proteome</keyword>
<dbReference type="EMBL" id="LVJE01000010">
    <property type="protein sequence ID" value="OAB29074.1"/>
    <property type="molecule type" value="Genomic_DNA"/>
</dbReference>
<protein>
    <submittedName>
        <fullName evidence="1">Uncharacterized protein</fullName>
    </submittedName>
</protein>
<evidence type="ECO:0000313" key="1">
    <source>
        <dbReference type="EMBL" id="OAB29074.1"/>
    </source>
</evidence>
<sequence length="80" mass="9294">MEIPLIEGEFSTNEALELIVKMIEVKIKFHESKVCNSQLEEDIKSRENKIKNLQKSLYDSRLFLNTKNSGVKIKCSIHIE</sequence>
<dbReference type="STRING" id="249352.SAMN05444395_102159"/>
<reference evidence="1 2" key="1">
    <citation type="submission" date="2016-03" db="EMBL/GenBank/DDBJ databases">
        <title>Draft genome sequence of Flavobacterium fryxellicola DSM 16209.</title>
        <authorList>
            <person name="Shin S.-K."/>
            <person name="Yi H."/>
        </authorList>
    </citation>
    <scope>NUCLEOTIDE SEQUENCE [LARGE SCALE GENOMIC DNA]</scope>
    <source>
        <strain evidence="1 2">DSM 16209</strain>
    </source>
</reference>
<comment type="caution">
    <text evidence="1">The sequence shown here is derived from an EMBL/GenBank/DDBJ whole genome shotgun (WGS) entry which is preliminary data.</text>
</comment>
<gene>
    <name evidence="1" type="ORF">FBFR_06410</name>
</gene>
<dbReference type="AlphaFoldDB" id="A0A167Y6E7"/>
<dbReference type="OrthoDB" id="965211at2"/>
<accession>A0A167Y6E7</accession>
<organism evidence="1 2">
    <name type="scientific">Flavobacterium fryxellicola</name>
    <dbReference type="NCBI Taxonomy" id="249352"/>
    <lineage>
        <taxon>Bacteria</taxon>
        <taxon>Pseudomonadati</taxon>
        <taxon>Bacteroidota</taxon>
        <taxon>Flavobacteriia</taxon>
        <taxon>Flavobacteriales</taxon>
        <taxon>Flavobacteriaceae</taxon>
        <taxon>Flavobacterium</taxon>
    </lineage>
</organism>
<name>A0A167Y6E7_9FLAO</name>